<dbReference type="Gene3D" id="3.40.1010.10">
    <property type="entry name" value="Cobalt-precorrin-4 Transmethylase, Domain 1"/>
    <property type="match status" value="1"/>
</dbReference>
<dbReference type="STRING" id="857293.CAAU_1854"/>
<dbReference type="AlphaFoldDB" id="I7LJU0"/>
<dbReference type="NCBIfam" id="TIGR02467">
    <property type="entry name" value="CbiE"/>
    <property type="match status" value="1"/>
</dbReference>
<evidence type="ECO:0000256" key="1">
    <source>
        <dbReference type="ARBA" id="ARBA00004953"/>
    </source>
</evidence>
<evidence type="ECO:0000256" key="4">
    <source>
        <dbReference type="ARBA" id="ARBA00022679"/>
    </source>
</evidence>
<dbReference type="InterPro" id="IPR012818">
    <property type="entry name" value="CbiE"/>
</dbReference>
<dbReference type="GO" id="GO:0009236">
    <property type="term" value="P:cobalamin biosynthetic process"/>
    <property type="evidence" value="ECO:0007669"/>
    <property type="project" value="UniProtKB-UniPathway"/>
</dbReference>
<reference evidence="7 8" key="1">
    <citation type="journal article" date="2011" name="J. Bacteriol.">
        <title>Draft genome sequence of Caloramator australicus strain RC3T, a thermoanaerobe from the Great Artesian Basin of Australia.</title>
        <authorList>
            <person name="Ogg C.D."/>
            <person name="Patel B.K.C."/>
        </authorList>
    </citation>
    <scope>NUCLEOTIDE SEQUENCE [LARGE SCALE GENOMIC DNA]</scope>
    <source>
        <strain evidence="7 8">RC3</strain>
    </source>
</reference>
<dbReference type="UniPathway" id="UPA00148"/>
<dbReference type="RefSeq" id="WP_008909196.1">
    <property type="nucleotide sequence ID" value="NZ_CAKP01000096.1"/>
</dbReference>
<proteinExistence type="predicted"/>
<dbReference type="SUPFAM" id="SSF53790">
    <property type="entry name" value="Tetrapyrrole methylase"/>
    <property type="match status" value="1"/>
</dbReference>
<dbReference type="Gene3D" id="3.30.950.10">
    <property type="entry name" value="Methyltransferase, Cobalt-precorrin-4 Transmethylase, Domain 2"/>
    <property type="match status" value="1"/>
</dbReference>
<dbReference type="GO" id="GO:0008276">
    <property type="term" value="F:protein methyltransferase activity"/>
    <property type="evidence" value="ECO:0007669"/>
    <property type="project" value="InterPro"/>
</dbReference>
<organism evidence="7 8">
    <name type="scientific">Caloramator australicus RC3</name>
    <dbReference type="NCBI Taxonomy" id="857293"/>
    <lineage>
        <taxon>Bacteria</taxon>
        <taxon>Bacillati</taxon>
        <taxon>Bacillota</taxon>
        <taxon>Clostridia</taxon>
        <taxon>Eubacteriales</taxon>
        <taxon>Clostridiaceae</taxon>
        <taxon>Caloramator</taxon>
    </lineage>
</organism>
<dbReference type="InterPro" id="IPR014777">
    <property type="entry name" value="4pyrrole_Mease_sub1"/>
</dbReference>
<feature type="domain" description="Tetrapyrrole methylase" evidence="6">
    <location>
        <begin position="2"/>
        <end position="175"/>
    </location>
</feature>
<keyword evidence="5" id="KW-0949">S-adenosyl-L-methionine</keyword>
<dbReference type="GO" id="GO:0032259">
    <property type="term" value="P:methylation"/>
    <property type="evidence" value="ECO:0007669"/>
    <property type="project" value="UniProtKB-KW"/>
</dbReference>
<comment type="pathway">
    <text evidence="1">Cofactor biosynthesis; adenosylcobalamin biosynthesis.</text>
</comment>
<protein>
    <submittedName>
        <fullName evidence="7">Precorrin-6Y C5,15-methyltransferase, putative</fullName>
    </submittedName>
</protein>
<keyword evidence="4 7" id="KW-0808">Transferase</keyword>
<comment type="caution">
    <text evidence="7">The sequence shown here is derived from an EMBL/GenBank/DDBJ whole genome shotgun (WGS) entry which is preliminary data.</text>
</comment>
<keyword evidence="3 7" id="KW-0489">Methyltransferase</keyword>
<dbReference type="InterPro" id="IPR035996">
    <property type="entry name" value="4pyrrol_Methylase_sf"/>
</dbReference>
<dbReference type="InterPro" id="IPR050714">
    <property type="entry name" value="Cobalamin_biosynth_MTase"/>
</dbReference>
<keyword evidence="8" id="KW-1185">Reference proteome</keyword>
<keyword evidence="2" id="KW-0169">Cobalamin biosynthesis</keyword>
<dbReference type="EMBL" id="CAKP01000096">
    <property type="protein sequence ID" value="CCJ33938.1"/>
    <property type="molecule type" value="Genomic_DNA"/>
</dbReference>
<dbReference type="eggNOG" id="COG2241">
    <property type="taxonomic scope" value="Bacteria"/>
</dbReference>
<evidence type="ECO:0000313" key="7">
    <source>
        <dbReference type="EMBL" id="CCJ33938.1"/>
    </source>
</evidence>
<dbReference type="PANTHER" id="PTHR43182">
    <property type="entry name" value="COBALT-PRECORRIN-6B C(15)-METHYLTRANSFERASE (DECARBOXYLATING)"/>
    <property type="match status" value="1"/>
</dbReference>
<evidence type="ECO:0000256" key="3">
    <source>
        <dbReference type="ARBA" id="ARBA00022603"/>
    </source>
</evidence>
<dbReference type="Proteomes" id="UP000007652">
    <property type="component" value="Unassembled WGS sequence"/>
</dbReference>
<evidence type="ECO:0000313" key="8">
    <source>
        <dbReference type="Proteomes" id="UP000007652"/>
    </source>
</evidence>
<gene>
    <name evidence="7" type="ORF">CAAU_1854</name>
</gene>
<dbReference type="Pfam" id="PF00590">
    <property type="entry name" value="TP_methylase"/>
    <property type="match status" value="1"/>
</dbReference>
<evidence type="ECO:0000256" key="2">
    <source>
        <dbReference type="ARBA" id="ARBA00022573"/>
    </source>
</evidence>
<evidence type="ECO:0000259" key="6">
    <source>
        <dbReference type="Pfam" id="PF00590"/>
    </source>
</evidence>
<dbReference type="PANTHER" id="PTHR43182:SF1">
    <property type="entry name" value="COBALT-PRECORRIN-7 C(5)-METHYLTRANSFERASE"/>
    <property type="match status" value="1"/>
</dbReference>
<accession>I7LJU0</accession>
<dbReference type="CDD" id="cd11644">
    <property type="entry name" value="Precorrin-6Y-MT"/>
    <property type="match status" value="1"/>
</dbReference>
<dbReference type="OrthoDB" id="9780707at2"/>
<dbReference type="InterPro" id="IPR000878">
    <property type="entry name" value="4pyrrol_Mease"/>
</dbReference>
<evidence type="ECO:0000256" key="5">
    <source>
        <dbReference type="ARBA" id="ARBA00022691"/>
    </source>
</evidence>
<dbReference type="InterPro" id="IPR014776">
    <property type="entry name" value="4pyrrole_Mease_sub2"/>
</dbReference>
<sequence>MILVGIGPGNIKYASLEAIEVIKNSRQVLAFSRLGKELEDMVSVKYIRTLEDILDYDGNVTLVVSGDPLLYSAFDFLQRKGIKIEKVIPSISSFQYMMCKLKKSWNDALILSFHGREADLDKVKRNGITIIFTDSKYNPSFFSEHLFWKGYKGKIYVGFNLSYEDEVIVEGNIGDTFEEMSNLSILVVEACG</sequence>
<name>I7LJU0_9CLOT</name>